<dbReference type="FunFam" id="3.90.550.10:FF:000091">
    <property type="entry name" value="UDP-sugar pyrophosphorylase"/>
    <property type="match status" value="1"/>
</dbReference>
<dbReference type="Gene3D" id="3.90.550.10">
    <property type="entry name" value="Spore Coat Polysaccharide Biosynthesis Protein SpsA, Chain A"/>
    <property type="match status" value="1"/>
</dbReference>
<feature type="region of interest" description="Disordered" evidence="8">
    <location>
        <begin position="829"/>
        <end position="899"/>
    </location>
</feature>
<dbReference type="InterPro" id="IPR039741">
    <property type="entry name" value="UDP-sugar_pyrophosphorylase"/>
</dbReference>
<evidence type="ECO:0000256" key="6">
    <source>
        <dbReference type="ARBA" id="ARBA00039080"/>
    </source>
</evidence>
<dbReference type="FunFam" id="2.160.10.30:FF:000001">
    <property type="entry name" value="UDP-sugar pyrophosphorylase"/>
    <property type="match status" value="1"/>
</dbReference>
<gene>
    <name evidence="9" type="ORF">HYH03_008049</name>
</gene>
<dbReference type="Pfam" id="PF01704">
    <property type="entry name" value="UDPGP"/>
    <property type="match status" value="1"/>
</dbReference>
<evidence type="ECO:0000256" key="2">
    <source>
        <dbReference type="ARBA" id="ARBA00001946"/>
    </source>
</evidence>
<feature type="region of interest" description="Disordered" evidence="8">
    <location>
        <begin position="33"/>
        <end position="62"/>
    </location>
</feature>
<feature type="compositionally biased region" description="Low complexity" evidence="8">
    <location>
        <begin position="768"/>
        <end position="788"/>
    </location>
</feature>
<dbReference type="EMBL" id="JAEHOE010000035">
    <property type="protein sequence ID" value="KAG2493831.1"/>
    <property type="molecule type" value="Genomic_DNA"/>
</dbReference>
<accession>A0A835Y0W3</accession>
<dbReference type="AlphaFoldDB" id="A0A835Y0W3"/>
<keyword evidence="4" id="KW-0548">Nucleotidyltransferase</keyword>
<feature type="region of interest" description="Disordered" evidence="8">
    <location>
        <begin position="679"/>
        <end position="698"/>
    </location>
</feature>
<feature type="compositionally biased region" description="Low complexity" evidence="8">
    <location>
        <begin position="33"/>
        <end position="47"/>
    </location>
</feature>
<protein>
    <recommendedName>
        <fullName evidence="6">UTP-monosaccharide-1-phosphate uridylyltransferase</fullName>
        <ecNumber evidence="6">2.7.7.64</ecNumber>
    </recommendedName>
</protein>
<keyword evidence="10" id="KW-1185">Reference proteome</keyword>
<dbReference type="OrthoDB" id="532420at2759"/>
<evidence type="ECO:0000256" key="1">
    <source>
        <dbReference type="ARBA" id="ARBA00001936"/>
    </source>
</evidence>
<dbReference type="GO" id="GO:0003977">
    <property type="term" value="F:UDP-N-acetylglucosamine diphosphorylase activity"/>
    <property type="evidence" value="ECO:0007669"/>
    <property type="project" value="TreeGrafter"/>
</dbReference>
<dbReference type="PANTHER" id="PTHR11952:SF9">
    <property type="entry name" value="UDP-SUGAR PYROPHOSPHORYLASE"/>
    <property type="match status" value="1"/>
</dbReference>
<feature type="compositionally biased region" description="Pro residues" evidence="8">
    <location>
        <begin position="789"/>
        <end position="799"/>
    </location>
</feature>
<feature type="compositionally biased region" description="Gly residues" evidence="8">
    <location>
        <begin position="853"/>
        <end position="871"/>
    </location>
</feature>
<feature type="compositionally biased region" description="Low complexity" evidence="8">
    <location>
        <begin position="884"/>
        <end position="899"/>
    </location>
</feature>
<comment type="cofactor">
    <cofactor evidence="1">
        <name>Mn(2+)</name>
        <dbReference type="ChEBI" id="CHEBI:29035"/>
    </cofactor>
</comment>
<evidence type="ECO:0000256" key="5">
    <source>
        <dbReference type="ARBA" id="ARBA00038047"/>
    </source>
</evidence>
<dbReference type="Gene3D" id="2.160.10.30">
    <property type="match status" value="1"/>
</dbReference>
<evidence type="ECO:0000313" key="10">
    <source>
        <dbReference type="Proteomes" id="UP000612055"/>
    </source>
</evidence>
<dbReference type="Proteomes" id="UP000612055">
    <property type="component" value="Unassembled WGS sequence"/>
</dbReference>
<evidence type="ECO:0000256" key="8">
    <source>
        <dbReference type="SAM" id="MobiDB-lite"/>
    </source>
</evidence>
<comment type="caution">
    <text evidence="9">The sequence shown here is derived from an EMBL/GenBank/DDBJ whole genome shotgun (WGS) entry which is preliminary data.</text>
</comment>
<proteinExistence type="inferred from homology"/>
<keyword evidence="3" id="KW-0808">Transferase</keyword>
<dbReference type="GO" id="GO:0051748">
    <property type="term" value="F:UTP-monosaccharide-1-phosphate uridylyltransferase activity"/>
    <property type="evidence" value="ECO:0007669"/>
    <property type="project" value="UniProtKB-EC"/>
</dbReference>
<evidence type="ECO:0000313" key="9">
    <source>
        <dbReference type="EMBL" id="KAG2493831.1"/>
    </source>
</evidence>
<comment type="similarity">
    <text evidence="5">Belongs to the USP family.</text>
</comment>
<dbReference type="InterPro" id="IPR029044">
    <property type="entry name" value="Nucleotide-diphossugar_trans"/>
</dbReference>
<dbReference type="SUPFAM" id="SSF53448">
    <property type="entry name" value="Nucleotide-diphospho-sugar transferases"/>
    <property type="match status" value="1"/>
</dbReference>
<name>A0A835Y0W3_9CHLO</name>
<dbReference type="EC" id="2.7.7.64" evidence="6"/>
<dbReference type="InterPro" id="IPR002618">
    <property type="entry name" value="UDPGP_fam"/>
</dbReference>
<comment type="cofactor">
    <cofactor evidence="2">
        <name>Mg(2+)</name>
        <dbReference type="ChEBI" id="CHEBI:18420"/>
    </cofactor>
</comment>
<reference evidence="9" key="1">
    <citation type="journal article" date="2020" name="bioRxiv">
        <title>Comparative genomics of Chlamydomonas.</title>
        <authorList>
            <person name="Craig R.J."/>
            <person name="Hasan A.R."/>
            <person name="Ness R.W."/>
            <person name="Keightley P.D."/>
        </authorList>
    </citation>
    <scope>NUCLEOTIDE SEQUENCE</scope>
    <source>
        <strain evidence="9">CCAP 11/70</strain>
    </source>
</reference>
<feature type="region of interest" description="Disordered" evidence="8">
    <location>
        <begin position="767"/>
        <end position="800"/>
    </location>
</feature>
<organism evidence="9 10">
    <name type="scientific">Edaphochlamys debaryana</name>
    <dbReference type="NCBI Taxonomy" id="47281"/>
    <lineage>
        <taxon>Eukaryota</taxon>
        <taxon>Viridiplantae</taxon>
        <taxon>Chlorophyta</taxon>
        <taxon>core chlorophytes</taxon>
        <taxon>Chlorophyceae</taxon>
        <taxon>CS clade</taxon>
        <taxon>Chlamydomonadales</taxon>
        <taxon>Chlamydomonadales incertae sedis</taxon>
        <taxon>Edaphochlamys</taxon>
    </lineage>
</organism>
<dbReference type="PANTHER" id="PTHR11952">
    <property type="entry name" value="UDP- GLUCOSE PYROPHOSPHORYLASE"/>
    <property type="match status" value="1"/>
</dbReference>
<comment type="catalytic activity">
    <reaction evidence="7">
        <text>a monosaccharide 1-phosphate + UTP + H(+) = a UDP-monosaccharide + diphosphate</text>
        <dbReference type="Rhea" id="RHEA:13205"/>
        <dbReference type="ChEBI" id="CHEBI:15378"/>
        <dbReference type="ChEBI" id="CHEBI:33019"/>
        <dbReference type="ChEBI" id="CHEBI:46398"/>
        <dbReference type="ChEBI" id="CHEBI:140358"/>
        <dbReference type="ChEBI" id="CHEBI:140359"/>
        <dbReference type="EC" id="2.7.7.64"/>
    </reaction>
</comment>
<evidence type="ECO:0000256" key="3">
    <source>
        <dbReference type="ARBA" id="ARBA00022679"/>
    </source>
</evidence>
<dbReference type="GO" id="GO:0006048">
    <property type="term" value="P:UDP-N-acetylglucosamine biosynthetic process"/>
    <property type="evidence" value="ECO:0007669"/>
    <property type="project" value="TreeGrafter"/>
</dbReference>
<evidence type="ECO:0000256" key="7">
    <source>
        <dbReference type="ARBA" id="ARBA00048259"/>
    </source>
</evidence>
<evidence type="ECO:0000256" key="4">
    <source>
        <dbReference type="ARBA" id="ARBA00022695"/>
    </source>
</evidence>
<sequence>MRKAVAIGAGVAVGGAAAYLIYQHLASQAAQQAEADAADAPSQQPRALPEDAPKPAAAEAAADAPVADPVAAALGDNAGLLSDQDRALVAQLLELDQGHLFRAWPQRGSQDEGKRRLLAQLALLDASYHGGVAAYVRNARKLLQDSKEGANPFEGYVPSVPAGATLDFGSPAFLALEAAGAAEAGAAAFVLVAGGLGERLGYSGIKVALPSECASGTPFLGLYIGSILALQARSQSGRKLPLAIMTSDDTHARTEALLRDHGYFGMEPGQVTLIKQEKVACLTDNAAHLAPDPADPAFGVQTKPHGHGDVHMLLHSSGLARKWLGEGLKWVCFFQDTNALVFRGLLPALGVSAREGYDMNSLAVPRRAKEAIGAIARLEHSNPPPGTPASLTINVEYNQLDPLLRGTMSKEGDVNDPKTGYSPFPGNINQLVLRLASYVPQLEATGGVISEFVNPKYKDATKTDFKSSTRLECMMQDYPKALPASAKVGFTTINQVWASYSPVKNSPADAAAKFKEGNPTHSATTGELDIYKANCLALQDMAGAKLPSPLQSATFNGIATEVYPRVVLTAAFAPTLGEIKAKVAPGSIRLGPGAALVLDGAGISVQGPLEVSGALVVRAVPGAKVVIGPMKVENKGWEWHPIAEGEAASEEERIRGFKVLRHETQELVFDKPGSYTVPEPAAAATAKPAEPAPAAAAKPAEPAAAAAVKPAEASAAKTAAAAPAAAAKPAEPAAAKPAAEAAAAPGPIAAAAAAAKATAASIVPTADAKPAAPGPIAAAAGAGASPAKPAAPSPAPTAIPTPLEAAISAAAASAASSASGLSAAAKPFVPASAAASSSPNGGSKSTSPTPPTSGGGAASGGSGGGAGGGSSGSSKNKKKKKSAAAKAAAAAAASAGASS</sequence>
<feature type="compositionally biased region" description="Low complexity" evidence="8">
    <location>
        <begin position="829"/>
        <end position="847"/>
    </location>
</feature>